<reference evidence="1 2" key="1">
    <citation type="submission" date="2020-08" db="EMBL/GenBank/DDBJ databases">
        <title>Genomic Encyclopedia of Type Strains, Phase IV (KMG-IV): sequencing the most valuable type-strain genomes for metagenomic binning, comparative biology and taxonomic classification.</title>
        <authorList>
            <person name="Goeker M."/>
        </authorList>
    </citation>
    <scope>NUCLEOTIDE SEQUENCE [LARGE SCALE GENOMIC DNA]</scope>
    <source>
        <strain evidence="1 2">DSM 102238</strain>
    </source>
</reference>
<gene>
    <name evidence="1" type="ORF">GGR04_002360</name>
</gene>
<dbReference type="EMBL" id="JACIEK010000005">
    <property type="protein sequence ID" value="MBB3998519.1"/>
    <property type="molecule type" value="Genomic_DNA"/>
</dbReference>
<protein>
    <submittedName>
        <fullName evidence="1">Uncharacterized protein</fullName>
    </submittedName>
</protein>
<keyword evidence="2" id="KW-1185">Reference proteome</keyword>
<dbReference type="AlphaFoldDB" id="A0A7W6EHU0"/>
<evidence type="ECO:0000313" key="2">
    <source>
        <dbReference type="Proteomes" id="UP000542776"/>
    </source>
</evidence>
<comment type="caution">
    <text evidence="1">The sequence shown here is derived from an EMBL/GenBank/DDBJ whole genome shotgun (WGS) entry which is preliminary data.</text>
</comment>
<proteinExistence type="predicted"/>
<organism evidence="1 2">
    <name type="scientific">Aureimonas pseudogalii</name>
    <dbReference type="NCBI Taxonomy" id="1744844"/>
    <lineage>
        <taxon>Bacteria</taxon>
        <taxon>Pseudomonadati</taxon>
        <taxon>Pseudomonadota</taxon>
        <taxon>Alphaproteobacteria</taxon>
        <taxon>Hyphomicrobiales</taxon>
        <taxon>Aurantimonadaceae</taxon>
        <taxon>Aureimonas</taxon>
    </lineage>
</organism>
<dbReference type="Proteomes" id="UP000542776">
    <property type="component" value="Unassembled WGS sequence"/>
</dbReference>
<name>A0A7W6EHU0_9HYPH</name>
<evidence type="ECO:0000313" key="1">
    <source>
        <dbReference type="EMBL" id="MBB3998519.1"/>
    </source>
</evidence>
<sequence>MQRNWTRGLSLTGNLARRLAVQALVSGTVMVALQAA</sequence>
<accession>A0A7W6EHU0</accession>